<protein>
    <submittedName>
        <fullName evidence="2">Uncharacterized protein</fullName>
    </submittedName>
</protein>
<comment type="caution">
    <text evidence="2">The sequence shown here is derived from an EMBL/GenBank/DDBJ whole genome shotgun (WGS) entry which is preliminary data.</text>
</comment>
<evidence type="ECO:0000313" key="2">
    <source>
        <dbReference type="EMBL" id="KAJ1133167.1"/>
    </source>
</evidence>
<name>A0AAV7PXT9_PLEWA</name>
<dbReference type="Proteomes" id="UP001066276">
    <property type="component" value="Chromosome 7"/>
</dbReference>
<gene>
    <name evidence="2" type="ORF">NDU88_011464</name>
</gene>
<proteinExistence type="predicted"/>
<evidence type="ECO:0000256" key="1">
    <source>
        <dbReference type="SAM" id="MobiDB-lite"/>
    </source>
</evidence>
<organism evidence="2 3">
    <name type="scientific">Pleurodeles waltl</name>
    <name type="common">Iberian ribbed newt</name>
    <dbReference type="NCBI Taxonomy" id="8319"/>
    <lineage>
        <taxon>Eukaryota</taxon>
        <taxon>Metazoa</taxon>
        <taxon>Chordata</taxon>
        <taxon>Craniata</taxon>
        <taxon>Vertebrata</taxon>
        <taxon>Euteleostomi</taxon>
        <taxon>Amphibia</taxon>
        <taxon>Batrachia</taxon>
        <taxon>Caudata</taxon>
        <taxon>Salamandroidea</taxon>
        <taxon>Salamandridae</taxon>
        <taxon>Pleurodelinae</taxon>
        <taxon>Pleurodeles</taxon>
    </lineage>
</organism>
<dbReference type="EMBL" id="JANPWB010000011">
    <property type="protein sequence ID" value="KAJ1133167.1"/>
    <property type="molecule type" value="Genomic_DNA"/>
</dbReference>
<feature type="region of interest" description="Disordered" evidence="1">
    <location>
        <begin position="1"/>
        <end position="135"/>
    </location>
</feature>
<keyword evidence="3" id="KW-1185">Reference proteome</keyword>
<accession>A0AAV7PXT9</accession>
<sequence>MALLCGPASTGRILCTHPGTTERPPRAPPSARPGHHRAPTPGTTERPPQAPPSAHPRHHRAPTPGTSASVRTVFRSCPGRGGEGTQKGVRADVPGAPQAACGVHTSHQAVPAGPSQKGAWGATTEFTGRSLRPGG</sequence>
<reference evidence="2" key="1">
    <citation type="journal article" date="2022" name="bioRxiv">
        <title>Sequencing and chromosome-scale assembly of the giantPleurodeles waltlgenome.</title>
        <authorList>
            <person name="Brown T."/>
            <person name="Elewa A."/>
            <person name="Iarovenko S."/>
            <person name="Subramanian E."/>
            <person name="Araus A.J."/>
            <person name="Petzold A."/>
            <person name="Susuki M."/>
            <person name="Suzuki K.-i.T."/>
            <person name="Hayashi T."/>
            <person name="Toyoda A."/>
            <person name="Oliveira C."/>
            <person name="Osipova E."/>
            <person name="Leigh N.D."/>
            <person name="Simon A."/>
            <person name="Yun M.H."/>
        </authorList>
    </citation>
    <scope>NUCLEOTIDE SEQUENCE</scope>
    <source>
        <strain evidence="2">20211129_DDA</strain>
        <tissue evidence="2">Liver</tissue>
    </source>
</reference>
<dbReference type="AlphaFoldDB" id="A0AAV7PXT9"/>
<evidence type="ECO:0000313" key="3">
    <source>
        <dbReference type="Proteomes" id="UP001066276"/>
    </source>
</evidence>